<keyword evidence="6" id="KW-1185">Reference proteome</keyword>
<feature type="domain" description="Bacillithiol biosynthesis BshC C-terminal coiled-coil" evidence="4">
    <location>
        <begin position="386"/>
        <end position="544"/>
    </location>
</feature>
<evidence type="ECO:0000256" key="1">
    <source>
        <dbReference type="ARBA" id="ARBA00022598"/>
    </source>
</evidence>
<dbReference type="InterPro" id="IPR055399">
    <property type="entry name" value="CC_BshC"/>
</dbReference>
<comment type="caution">
    <text evidence="5">The sequence shown here is derived from an EMBL/GenBank/DDBJ whole genome shotgun (WGS) entry which is preliminary data.</text>
</comment>
<sequence>MKMERYRWAPGQPITRDYIHDFASVASLYEFNPWEESGERERVAWLDREDRPEADREELVRTLLAYNKKIGNAAAALDRIESLRDRGTLVVAGGQQAGLFTGPLLVLYKAITILTEARRASARLGREVVPVFWIAGEDHDVDEVNHTYVLSDTLAVHKIKLNAEAGVKTSVSRWNVPKEAWDAALAQLEQTLMNTEFKPVLMEKLRAILADSDSLTDQFARTLAWLFGEHGLVFVDSDDPSLRRLESGLFRSIVGRQAELSETVIQAKSRLEEAGYKAQVELHSDQAHLFVYDDAGERILLYRRDGLFVDRKGTVSFTTQELERLAEAEPHRLSNNVVTRPLMQDYLFPVLSTVLGPSEIAYWGLLREAFRLFGLRMPALVPRLEFTLLEGTIQKQMGKFGLEFDDVVRRLDDKMNGWLAAQGSVEVEKLFADAKAKFSDLYGPVVDTVAGLNPGLKKLAETNRSKIVEQIEFLEARAADAFRSQHETSLRHWERIRQSVLPLGKPQERVYNVFQYWVKYGGGWLQQLAEEPLSSDGDHRIVYF</sequence>
<evidence type="ECO:0000259" key="3">
    <source>
        <dbReference type="Pfam" id="PF10079"/>
    </source>
</evidence>
<evidence type="ECO:0000256" key="2">
    <source>
        <dbReference type="HAMAP-Rule" id="MF_01867"/>
    </source>
</evidence>
<protein>
    <recommendedName>
        <fullName evidence="2">Putative cysteine ligase BshC</fullName>
        <ecNumber evidence="2">6.-.-.-</ecNumber>
    </recommendedName>
</protein>
<proteinExistence type="inferred from homology"/>
<keyword evidence="1 2" id="KW-0436">Ligase</keyword>
<evidence type="ECO:0000313" key="5">
    <source>
        <dbReference type="EMBL" id="MBD2861805.1"/>
    </source>
</evidence>
<accession>A0A927C9G0</accession>
<dbReference type="AlphaFoldDB" id="A0A927C9G0"/>
<dbReference type="InterPro" id="IPR011199">
    <property type="entry name" value="Bacillithiol_biosynth_BshC"/>
</dbReference>
<dbReference type="Pfam" id="PF24850">
    <property type="entry name" value="CC_BshC"/>
    <property type="match status" value="1"/>
</dbReference>
<name>A0A927C9G0_9BACL</name>
<dbReference type="EC" id="6.-.-.-" evidence="2"/>
<dbReference type="EMBL" id="JACXJA010000007">
    <property type="protein sequence ID" value="MBD2861805.1"/>
    <property type="molecule type" value="Genomic_DNA"/>
</dbReference>
<feature type="domain" description="Bacillithiol biosynthesis BshC N-terminal Rossmann-like" evidence="3">
    <location>
        <begin position="1"/>
        <end position="384"/>
    </location>
</feature>
<reference evidence="5" key="1">
    <citation type="submission" date="2020-09" db="EMBL/GenBank/DDBJ databases">
        <title>A novel bacterium of genus Paenibacillus, isolated from South China Sea.</title>
        <authorList>
            <person name="Huang H."/>
            <person name="Mo K."/>
            <person name="Hu Y."/>
        </authorList>
    </citation>
    <scope>NUCLEOTIDE SEQUENCE</scope>
    <source>
        <strain evidence="5">IB182363</strain>
    </source>
</reference>
<comment type="similarity">
    <text evidence="2">Belongs to the BshC family.</text>
</comment>
<evidence type="ECO:0000259" key="4">
    <source>
        <dbReference type="Pfam" id="PF24850"/>
    </source>
</evidence>
<dbReference type="RefSeq" id="WP_190926136.1">
    <property type="nucleotide sequence ID" value="NZ_JACXJA010000007.1"/>
</dbReference>
<dbReference type="HAMAP" id="MF_01867">
    <property type="entry name" value="BshC"/>
    <property type="match status" value="1"/>
</dbReference>
<organism evidence="5 6">
    <name type="scientific">Paenibacillus oceani</name>
    <dbReference type="NCBI Taxonomy" id="2772510"/>
    <lineage>
        <taxon>Bacteria</taxon>
        <taxon>Bacillati</taxon>
        <taxon>Bacillota</taxon>
        <taxon>Bacilli</taxon>
        <taxon>Bacillales</taxon>
        <taxon>Paenibacillaceae</taxon>
        <taxon>Paenibacillus</taxon>
    </lineage>
</organism>
<evidence type="ECO:0000313" key="6">
    <source>
        <dbReference type="Proteomes" id="UP000639396"/>
    </source>
</evidence>
<dbReference type="NCBIfam" id="TIGR03998">
    <property type="entry name" value="thiol_BshC"/>
    <property type="match status" value="1"/>
</dbReference>
<comment type="function">
    <text evidence="2">Involved in bacillithiol (BSH) biosynthesis. May catalyze the last step of the pathway, the addition of cysteine to glucosamine malate (GlcN-Mal) to generate BSH.</text>
</comment>
<dbReference type="Pfam" id="PF10079">
    <property type="entry name" value="Rossmann-like_BshC"/>
    <property type="match status" value="1"/>
</dbReference>
<gene>
    <name evidence="2 5" type="primary">bshC</name>
    <name evidence="5" type="ORF">IDH45_07405</name>
</gene>
<dbReference type="InterPro" id="IPR055398">
    <property type="entry name" value="Rossmann-like_BshC"/>
</dbReference>
<dbReference type="PIRSF" id="PIRSF012535">
    <property type="entry name" value="UCP012535"/>
    <property type="match status" value="1"/>
</dbReference>
<dbReference type="Proteomes" id="UP000639396">
    <property type="component" value="Unassembled WGS sequence"/>
</dbReference>
<dbReference type="GO" id="GO:0016874">
    <property type="term" value="F:ligase activity"/>
    <property type="evidence" value="ECO:0007669"/>
    <property type="project" value="UniProtKB-UniRule"/>
</dbReference>